<dbReference type="PROSITE" id="PS50965">
    <property type="entry name" value="NERD"/>
    <property type="match status" value="1"/>
</dbReference>
<accession>A0AAJ5UQN2</accession>
<dbReference type="InterPro" id="IPR011528">
    <property type="entry name" value="NERD"/>
</dbReference>
<organism evidence="2 3">
    <name type="scientific">Lysinibacillus irui</name>
    <dbReference type="NCBI Taxonomy" id="2998077"/>
    <lineage>
        <taxon>Bacteria</taxon>
        <taxon>Bacillati</taxon>
        <taxon>Bacillota</taxon>
        <taxon>Bacilli</taxon>
        <taxon>Bacillales</taxon>
        <taxon>Bacillaceae</taxon>
        <taxon>Lysinibacillus</taxon>
    </lineage>
</organism>
<dbReference type="Pfam" id="PF08378">
    <property type="entry name" value="NERD"/>
    <property type="match status" value="1"/>
</dbReference>
<evidence type="ECO:0000313" key="2">
    <source>
        <dbReference type="EMBL" id="WDV05831.1"/>
    </source>
</evidence>
<dbReference type="AlphaFoldDB" id="A0AAJ5UQN2"/>
<feature type="domain" description="NERD" evidence="1">
    <location>
        <begin position="41"/>
        <end position="158"/>
    </location>
</feature>
<reference evidence="2" key="1">
    <citation type="submission" date="2022-11" db="EMBL/GenBank/DDBJ databases">
        <title>Lysinibacillus irui.</title>
        <authorList>
            <person name="Akintayo S.O."/>
        </authorList>
    </citation>
    <scope>NUCLEOTIDE SEQUENCE</scope>
    <source>
        <strain evidence="2">IRB4-01</strain>
    </source>
</reference>
<proteinExistence type="predicted"/>
<dbReference type="KEGG" id="liu:OU989_16200"/>
<sequence>MFIKPYEEAKMTLGLRALARRLTSKHPLYDQITRELLQAEAGEHGEKFIMKQLEKLSFVRGIHVLHNISLQRPFPMQLDIVVITKYEVIIIESKNIKGEVELKNRPRQMIRTLETGERRVFHHPEVQLEEYMYNLKEFFNQNQIEVPVHGIIVFFFNNARIEYEDSLFPVLMAREVTGYLQQRSLKTKTIDSQSISALLVQHHKPYELFPLCRYYGIEIDAIQTGVICPECQIGQMQWLKMKWICSSCLYSNKKAHKCALQDYGMLINKGITNSQAQHFLRLNNRHTIKRMLMTSCYRKESASKRREYQILL</sequence>
<dbReference type="Proteomes" id="UP001219585">
    <property type="component" value="Chromosome"/>
</dbReference>
<protein>
    <submittedName>
        <fullName evidence="2">Nuclease-related domain-containing protein</fullName>
    </submittedName>
</protein>
<evidence type="ECO:0000259" key="1">
    <source>
        <dbReference type="PROSITE" id="PS50965"/>
    </source>
</evidence>
<name>A0AAJ5UQN2_9BACI</name>
<evidence type="ECO:0000313" key="3">
    <source>
        <dbReference type="Proteomes" id="UP001219585"/>
    </source>
</evidence>
<dbReference type="RefSeq" id="WP_274794032.1">
    <property type="nucleotide sequence ID" value="NZ_CP113527.1"/>
</dbReference>
<dbReference type="EMBL" id="CP113527">
    <property type="protein sequence ID" value="WDV05831.1"/>
    <property type="molecule type" value="Genomic_DNA"/>
</dbReference>
<gene>
    <name evidence="2" type="ORF">OU989_16200</name>
</gene>